<evidence type="ECO:0000313" key="2">
    <source>
        <dbReference type="EMBL" id="TVU64857.1"/>
    </source>
</evidence>
<gene>
    <name evidence="2" type="ORF">FQP90_07340</name>
</gene>
<name>A0A558H6V3_PAENT</name>
<protein>
    <recommendedName>
        <fullName evidence="1">DUF3885 domain-containing protein</fullName>
    </recommendedName>
</protein>
<organism evidence="2 3">
    <name type="scientific">Paenarthrobacter nitroguajacolicus</name>
    <name type="common">Arthrobacter nitroguajacolicus</name>
    <dbReference type="NCBI Taxonomy" id="211146"/>
    <lineage>
        <taxon>Bacteria</taxon>
        <taxon>Bacillati</taxon>
        <taxon>Actinomycetota</taxon>
        <taxon>Actinomycetes</taxon>
        <taxon>Micrococcales</taxon>
        <taxon>Micrococcaceae</taxon>
        <taxon>Paenarthrobacter</taxon>
    </lineage>
</organism>
<reference evidence="2 3" key="1">
    <citation type="submission" date="2019-07" db="EMBL/GenBank/DDBJ databases">
        <title>Diversity of Bacteria from Kongsfjorden, Arctic.</title>
        <authorList>
            <person name="Yu Y."/>
        </authorList>
    </citation>
    <scope>NUCLEOTIDE SEQUENCE [LARGE SCALE GENOMIC DNA]</scope>
    <source>
        <strain evidence="2 3">SM1928</strain>
    </source>
</reference>
<proteinExistence type="predicted"/>
<dbReference type="EMBL" id="VNFK01000004">
    <property type="protein sequence ID" value="TVU64857.1"/>
    <property type="molecule type" value="Genomic_DNA"/>
</dbReference>
<dbReference type="AlphaFoldDB" id="A0A558H6V3"/>
<evidence type="ECO:0000259" key="1">
    <source>
        <dbReference type="Pfam" id="PF13021"/>
    </source>
</evidence>
<sequence>MTDENKKRETMLLRVKTLFLHRVLRGYSIKWIFVSHWRRLWRQGGNFKNGENSPRAKELTDQWESAWPGCEPSGSSLRDHEPGLWLRFHSLPRAKRYAENSEERDEVLHRHQTLLNDLLAISGSTRIRVIGQDYDTNDIHSGWTKKHMPGSWPWRVHLDTHLHGDVPGQKAPETYFWVSSYDTVGQLTGLLEQAAEDVAKFIVTDPAMTWVYAPYDGGVDIIAPTLEAREALETAHPEWLPSETGSV</sequence>
<dbReference type="Pfam" id="PF13021">
    <property type="entry name" value="DUF3885"/>
    <property type="match status" value="1"/>
</dbReference>
<comment type="caution">
    <text evidence="2">The sequence shown here is derived from an EMBL/GenBank/DDBJ whole genome shotgun (WGS) entry which is preliminary data.</text>
</comment>
<dbReference type="RefSeq" id="WP_144649063.1">
    <property type="nucleotide sequence ID" value="NZ_VNFK01000004.1"/>
</dbReference>
<feature type="domain" description="DUF3885" evidence="1">
    <location>
        <begin position="75"/>
        <end position="241"/>
    </location>
</feature>
<dbReference type="InterPro" id="IPR024976">
    <property type="entry name" value="DUF3885"/>
</dbReference>
<accession>A0A558H6V3</accession>
<dbReference type="Proteomes" id="UP000316500">
    <property type="component" value="Unassembled WGS sequence"/>
</dbReference>
<evidence type="ECO:0000313" key="3">
    <source>
        <dbReference type="Proteomes" id="UP000316500"/>
    </source>
</evidence>
<dbReference type="OrthoDB" id="8783685at2"/>